<dbReference type="AlphaFoldDB" id="A0A1N7RUP4"/>
<gene>
    <name evidence="2" type="ORF">BN2475_170065</name>
</gene>
<keyword evidence="3" id="KW-1185">Reference proteome</keyword>
<dbReference type="EMBL" id="CYGX02000017">
    <property type="protein sequence ID" value="SIT38799.1"/>
    <property type="molecule type" value="Genomic_DNA"/>
</dbReference>
<organism evidence="2 3">
    <name type="scientific">Paraburkholderia ribeironis</name>
    <dbReference type="NCBI Taxonomy" id="1247936"/>
    <lineage>
        <taxon>Bacteria</taxon>
        <taxon>Pseudomonadati</taxon>
        <taxon>Pseudomonadota</taxon>
        <taxon>Betaproteobacteria</taxon>
        <taxon>Burkholderiales</taxon>
        <taxon>Burkholderiaceae</taxon>
        <taxon>Paraburkholderia</taxon>
    </lineage>
</organism>
<protein>
    <submittedName>
        <fullName evidence="2">Uncharacterized protein</fullName>
    </submittedName>
</protein>
<evidence type="ECO:0000313" key="2">
    <source>
        <dbReference type="EMBL" id="SIT38799.1"/>
    </source>
</evidence>
<evidence type="ECO:0000313" key="3">
    <source>
        <dbReference type="Proteomes" id="UP000187012"/>
    </source>
</evidence>
<evidence type="ECO:0000256" key="1">
    <source>
        <dbReference type="SAM" id="MobiDB-lite"/>
    </source>
</evidence>
<dbReference type="Proteomes" id="UP000187012">
    <property type="component" value="Unassembled WGS sequence"/>
</dbReference>
<name>A0A1N7RUP4_9BURK</name>
<proteinExistence type="predicted"/>
<sequence>MRIRYLEGGDTASPSSKALVAGNVAVQRRFRQDHVVRTPSACMADRLELVALALPPRSLPTARRAVRDHQEPGAVSVKRGPLPAGSLL</sequence>
<reference evidence="2 3" key="1">
    <citation type="submission" date="2016-12" db="EMBL/GenBank/DDBJ databases">
        <authorList>
            <person name="Song W.-J."/>
            <person name="Kurnit D.M."/>
        </authorList>
    </citation>
    <scope>NUCLEOTIDE SEQUENCE [LARGE SCALE GENOMIC DNA]</scope>
    <source>
        <strain evidence="2 3">STM7296</strain>
    </source>
</reference>
<accession>A0A1N7RUP4</accession>
<feature type="region of interest" description="Disordered" evidence="1">
    <location>
        <begin position="65"/>
        <end position="88"/>
    </location>
</feature>